<dbReference type="Pfam" id="PF01381">
    <property type="entry name" value="HTH_3"/>
    <property type="match status" value="1"/>
</dbReference>
<dbReference type="PROSITE" id="PS50943">
    <property type="entry name" value="HTH_CROC1"/>
    <property type="match status" value="1"/>
</dbReference>
<reference evidence="2 3" key="1">
    <citation type="submission" date="2020-08" db="EMBL/GenBank/DDBJ databases">
        <title>Genomic Encyclopedia of Type Strains, Phase IV (KMG-V): Genome sequencing to study the core and pangenomes of soil and plant-associated prokaryotes.</title>
        <authorList>
            <person name="Whitman W."/>
        </authorList>
    </citation>
    <scope>NUCLEOTIDE SEQUENCE [LARGE SCALE GENOMIC DNA]</scope>
    <source>
        <strain evidence="2 3">SEMIA 4084</strain>
    </source>
</reference>
<dbReference type="SMART" id="SM00530">
    <property type="entry name" value="HTH_XRE"/>
    <property type="match status" value="1"/>
</dbReference>
<evidence type="ECO:0000313" key="3">
    <source>
        <dbReference type="Proteomes" id="UP000585507"/>
    </source>
</evidence>
<dbReference type="Proteomes" id="UP000585507">
    <property type="component" value="Unassembled WGS sequence"/>
</dbReference>
<dbReference type="InterPro" id="IPR052345">
    <property type="entry name" value="Rad_response_metalloprotease"/>
</dbReference>
<keyword evidence="3" id="KW-1185">Reference proteome</keyword>
<dbReference type="InterPro" id="IPR001387">
    <property type="entry name" value="Cro/C1-type_HTH"/>
</dbReference>
<gene>
    <name evidence="2" type="ORF">GGD55_004590</name>
</gene>
<dbReference type="PANTHER" id="PTHR43236">
    <property type="entry name" value="ANTITOXIN HIGA1"/>
    <property type="match status" value="1"/>
</dbReference>
<dbReference type="CDD" id="cd00093">
    <property type="entry name" value="HTH_XRE"/>
    <property type="match status" value="1"/>
</dbReference>
<evidence type="ECO:0000313" key="2">
    <source>
        <dbReference type="EMBL" id="MBB5537869.1"/>
    </source>
</evidence>
<organism evidence="2 3">
    <name type="scientific">Rhizobium giardinii</name>
    <dbReference type="NCBI Taxonomy" id="56731"/>
    <lineage>
        <taxon>Bacteria</taxon>
        <taxon>Pseudomonadati</taxon>
        <taxon>Pseudomonadota</taxon>
        <taxon>Alphaproteobacteria</taxon>
        <taxon>Hyphomicrobiales</taxon>
        <taxon>Rhizobiaceae</taxon>
        <taxon>Rhizobium/Agrobacterium group</taxon>
        <taxon>Rhizobium</taxon>
    </lineage>
</organism>
<name>A0A7W8UEG4_9HYPH</name>
<dbReference type="SUPFAM" id="SSF47413">
    <property type="entry name" value="lambda repressor-like DNA-binding domains"/>
    <property type="match status" value="1"/>
</dbReference>
<dbReference type="GO" id="GO:0003677">
    <property type="term" value="F:DNA binding"/>
    <property type="evidence" value="ECO:0007669"/>
    <property type="project" value="InterPro"/>
</dbReference>
<feature type="domain" description="HTH cro/C1-type" evidence="1">
    <location>
        <begin position="17"/>
        <end position="71"/>
    </location>
</feature>
<dbReference type="RefSeq" id="WP_018329858.1">
    <property type="nucleotide sequence ID" value="NZ_JACHBK010000011.1"/>
</dbReference>
<dbReference type="PANTHER" id="PTHR43236:SF1">
    <property type="entry name" value="BLL7220 PROTEIN"/>
    <property type="match status" value="1"/>
</dbReference>
<dbReference type="InterPro" id="IPR010982">
    <property type="entry name" value="Lambda_DNA-bd_dom_sf"/>
</dbReference>
<protein>
    <submittedName>
        <fullName evidence="2">Transcriptional regulator with XRE-family HTH domain</fullName>
    </submittedName>
</protein>
<dbReference type="EMBL" id="JACHBK010000011">
    <property type="protein sequence ID" value="MBB5537869.1"/>
    <property type="molecule type" value="Genomic_DNA"/>
</dbReference>
<dbReference type="AlphaFoldDB" id="A0A7W8UEG4"/>
<accession>A0A7W8UEG4</accession>
<evidence type="ECO:0000259" key="1">
    <source>
        <dbReference type="PROSITE" id="PS50943"/>
    </source>
</evidence>
<proteinExistence type="predicted"/>
<comment type="caution">
    <text evidence="2">The sequence shown here is derived from an EMBL/GenBank/DDBJ whole genome shotgun (WGS) entry which is preliminary data.</text>
</comment>
<dbReference type="Gene3D" id="1.10.260.40">
    <property type="entry name" value="lambda repressor-like DNA-binding domains"/>
    <property type="match status" value="1"/>
</dbReference>
<sequence>MTNATPHQIDIHVGKRLRSRRLVLGLSQEKLGDHLGITFQQIQKYEKGTNRISASKLQAAAGVLGVPVTYFFQDQQVPATDLQEVDEIGAFLLSRDGVTLNRAFTSIKSKKVRQTIITLTKALADADDPNIRIDDVELHSPYLR</sequence>